<organism evidence="3 4">
    <name type="scientific">Schinkia azotoformans MEV2011</name>
    <dbReference type="NCBI Taxonomy" id="1348973"/>
    <lineage>
        <taxon>Bacteria</taxon>
        <taxon>Bacillati</taxon>
        <taxon>Bacillota</taxon>
        <taxon>Bacilli</taxon>
        <taxon>Bacillales</taxon>
        <taxon>Bacillaceae</taxon>
        <taxon>Calidifontibacillus/Schinkia group</taxon>
        <taxon>Schinkia</taxon>
    </lineage>
</organism>
<evidence type="ECO:0000313" key="4">
    <source>
        <dbReference type="Proteomes" id="UP000027936"/>
    </source>
</evidence>
<dbReference type="EMBL" id="JJRY01000006">
    <property type="protein sequence ID" value="KEF38651.1"/>
    <property type="molecule type" value="Genomic_DNA"/>
</dbReference>
<proteinExistence type="predicted"/>
<dbReference type="AlphaFoldDB" id="A0A072NMJ8"/>
<feature type="domain" description="TnsE C-terminal" evidence="2">
    <location>
        <begin position="390"/>
        <end position="504"/>
    </location>
</feature>
<reference evidence="3 4" key="1">
    <citation type="submission" date="2014-04" db="EMBL/GenBank/DDBJ databases">
        <title>Draft genome sequence of Bacillus azotoformans MEV2011, a (co-) denitrifying strain unable to grow in the presence of oxygen.</title>
        <authorList>
            <person name="Nielsen M."/>
            <person name="Schreiber L."/>
            <person name="Finster K."/>
            <person name="Schramm A."/>
        </authorList>
    </citation>
    <scope>NUCLEOTIDE SEQUENCE [LARGE SCALE GENOMIC DNA]</scope>
    <source>
        <strain evidence="3 4">MEV2011</strain>
    </source>
</reference>
<evidence type="ECO:0000256" key="1">
    <source>
        <dbReference type="SAM" id="MobiDB-lite"/>
    </source>
</evidence>
<name>A0A072NMJ8_SCHAZ</name>
<dbReference type="Proteomes" id="UP000027936">
    <property type="component" value="Unassembled WGS sequence"/>
</dbReference>
<evidence type="ECO:0000259" key="2">
    <source>
        <dbReference type="Pfam" id="PF18623"/>
    </source>
</evidence>
<accession>A0A072NMJ8</accession>
<dbReference type="InterPro" id="IPR041419">
    <property type="entry name" value="TnsE_C"/>
</dbReference>
<comment type="caution">
    <text evidence="3">The sequence shown here is derived from an EMBL/GenBank/DDBJ whole genome shotgun (WGS) entry which is preliminary data.</text>
</comment>
<dbReference type="OrthoDB" id="2574939at2"/>
<feature type="compositionally biased region" description="Basic and acidic residues" evidence="1">
    <location>
        <begin position="298"/>
        <end position="308"/>
    </location>
</feature>
<gene>
    <name evidence="3" type="ORF">M670_01862</name>
</gene>
<protein>
    <recommendedName>
        <fullName evidence="2">TnsE C-terminal domain-containing protein</fullName>
    </recommendedName>
</protein>
<sequence length="521" mass="60187">MVKIRPWPFGNNIVHLHWVGNVKLRNKQWYIQVAFAYNSDCTILDLPIGVLPMLRIGVPYKDGLPLITQKTGTYYYVTLEDLSIGSTVKAIDVCRKFNIFLYKRPELMNQNMWTFHSNGLTYFISHLELIRALFTPNKTLANAILRPNALNLLVTQSYYTNNGQTVFLDFDDTIPGSIMNGDFVRFFGWLYFDNDIKKSFESIQSNAYSYRIKNKNQYSIPLEISVPSTGQINMSVRGIEKNNEVFILEIQGTDIADPPFYEIQYRHKSNKKYVYSKDPKKKRISKQEKKSDLVLNEKNGERSKEDTHQPVIDLDPTQIAFRHSTVVTRISKSEQKVNQGDEYISNKGRGGGIKHQIVGLDESIYGGEIVPIEFNSLEISDSILNYGLDNFITMVRYLSKQYPQLIISINVVFLPAGRKFSFLPDGRKRICVIVKVVINNNAFYILEVAVPDNYSLSTLIVPLINNQGENERLIQSLLKNLVLNNGNWSKSFLKKINHSKIRHSYENYKLWGKRIIREFRF</sequence>
<feature type="region of interest" description="Disordered" evidence="1">
    <location>
        <begin position="276"/>
        <end position="310"/>
    </location>
</feature>
<dbReference type="PATRIC" id="fig|1348973.3.peg.1809"/>
<evidence type="ECO:0000313" key="3">
    <source>
        <dbReference type="EMBL" id="KEF38651.1"/>
    </source>
</evidence>
<dbReference type="Pfam" id="PF18623">
    <property type="entry name" value="TnsE_C"/>
    <property type="match status" value="1"/>
</dbReference>